<sequence length="308" mass="34316">MKNCSLLPIQGIHIVKGNPVEIEFHFPNEVEFISLSLSPITTIHRSELFLGFRFFNKFLEMSVVGFDIGNETCVIGAAKQRGIDILLNDESNRETPSVVSFGEKQRFLGSAGAASAIMNPKSTISQVKRLIGLNYRQPDVQDELRLFPFETSEGPDGSILIHLRYLGETQTFTPVQILAMLLSHMKEITEKNLQTTVSDCVIGIPSYFSDLQRRAYLNAAEIAGLKPLRLMHDCTATALGFGIYKTDFSNSDPTYVVFVDIGHCDTQVTVASFEAAHMKIMSHAFDKRLGGRDFDEGMHQVEGSMRKT</sequence>
<evidence type="ECO:0000256" key="1">
    <source>
        <dbReference type="ARBA" id="ARBA00022741"/>
    </source>
</evidence>
<dbReference type="Pfam" id="PF00012">
    <property type="entry name" value="HSP70"/>
    <property type="match status" value="1"/>
</dbReference>
<keyword evidence="1" id="KW-0547">Nucleotide-binding</keyword>
<dbReference type="InterPro" id="IPR043129">
    <property type="entry name" value="ATPase_NBD"/>
</dbReference>
<dbReference type="PANTHER" id="PTHR45639:SF10">
    <property type="entry name" value="HEAT SHOCK 70 KDA PROTEIN 16 ISOFORM X1"/>
    <property type="match status" value="1"/>
</dbReference>
<keyword evidence="4" id="KW-1185">Reference proteome</keyword>
<accession>A0A7J6UZ90</accession>
<evidence type="ECO:0000313" key="3">
    <source>
        <dbReference type="EMBL" id="KAF5177512.1"/>
    </source>
</evidence>
<dbReference type="GO" id="GO:0140662">
    <property type="term" value="F:ATP-dependent protein folding chaperone"/>
    <property type="evidence" value="ECO:0007669"/>
    <property type="project" value="InterPro"/>
</dbReference>
<keyword evidence="3" id="KW-0346">Stress response</keyword>
<dbReference type="PANTHER" id="PTHR45639">
    <property type="entry name" value="HSC70CB, ISOFORM G-RELATED"/>
    <property type="match status" value="1"/>
</dbReference>
<organism evidence="3 4">
    <name type="scientific">Thalictrum thalictroides</name>
    <name type="common">Rue-anemone</name>
    <name type="synonym">Anemone thalictroides</name>
    <dbReference type="NCBI Taxonomy" id="46969"/>
    <lineage>
        <taxon>Eukaryota</taxon>
        <taxon>Viridiplantae</taxon>
        <taxon>Streptophyta</taxon>
        <taxon>Embryophyta</taxon>
        <taxon>Tracheophyta</taxon>
        <taxon>Spermatophyta</taxon>
        <taxon>Magnoliopsida</taxon>
        <taxon>Ranunculales</taxon>
        <taxon>Ranunculaceae</taxon>
        <taxon>Thalictroideae</taxon>
        <taxon>Thalictrum</taxon>
    </lineage>
</organism>
<dbReference type="PRINTS" id="PR00301">
    <property type="entry name" value="HEATSHOCK70"/>
</dbReference>
<dbReference type="SUPFAM" id="SSF53067">
    <property type="entry name" value="Actin-like ATPase domain"/>
    <property type="match status" value="2"/>
</dbReference>
<dbReference type="GO" id="GO:0005634">
    <property type="term" value="C:nucleus"/>
    <property type="evidence" value="ECO:0007669"/>
    <property type="project" value="TreeGrafter"/>
</dbReference>
<reference evidence="3 4" key="1">
    <citation type="submission" date="2020-06" db="EMBL/GenBank/DDBJ databases">
        <title>Transcriptomic and genomic resources for Thalictrum thalictroides and T. hernandezii: Facilitating candidate gene discovery in an emerging model plant lineage.</title>
        <authorList>
            <person name="Arias T."/>
            <person name="Riano-Pachon D.M."/>
            <person name="Di Stilio V.S."/>
        </authorList>
    </citation>
    <scope>NUCLEOTIDE SEQUENCE [LARGE SCALE GENOMIC DNA]</scope>
    <source>
        <strain evidence="4">cv. WT478/WT964</strain>
        <tissue evidence="3">Leaves</tissue>
    </source>
</reference>
<evidence type="ECO:0000313" key="4">
    <source>
        <dbReference type="Proteomes" id="UP000554482"/>
    </source>
</evidence>
<dbReference type="FunFam" id="3.30.420.40:FF:000171">
    <property type="entry name" value="Heat shock 70 kDa protein 4"/>
    <property type="match status" value="2"/>
</dbReference>
<dbReference type="InterPro" id="IPR013126">
    <property type="entry name" value="Hsp_70_fam"/>
</dbReference>
<dbReference type="Gene3D" id="3.30.30.30">
    <property type="match status" value="1"/>
</dbReference>
<dbReference type="Gene3D" id="3.30.420.40">
    <property type="match status" value="2"/>
</dbReference>
<gene>
    <name evidence="3" type="ORF">FRX31_032901</name>
</gene>
<dbReference type="Proteomes" id="UP000554482">
    <property type="component" value="Unassembled WGS sequence"/>
</dbReference>
<name>A0A7J6UZ90_THATH</name>
<dbReference type="OrthoDB" id="1711855at2759"/>
<dbReference type="GO" id="GO:0005524">
    <property type="term" value="F:ATP binding"/>
    <property type="evidence" value="ECO:0007669"/>
    <property type="project" value="UniProtKB-KW"/>
</dbReference>
<keyword evidence="2" id="KW-0067">ATP-binding</keyword>
<dbReference type="FunFam" id="3.30.30.30:FF:000002">
    <property type="entry name" value="Heat shock 70 kDa protein 4"/>
    <property type="match status" value="1"/>
</dbReference>
<comment type="caution">
    <text evidence="3">The sequence shown here is derived from an EMBL/GenBank/DDBJ whole genome shotgun (WGS) entry which is preliminary data.</text>
</comment>
<dbReference type="EMBL" id="JABWDY010041304">
    <property type="protein sequence ID" value="KAF5177512.1"/>
    <property type="molecule type" value="Genomic_DNA"/>
</dbReference>
<evidence type="ECO:0000256" key="2">
    <source>
        <dbReference type="ARBA" id="ARBA00022840"/>
    </source>
</evidence>
<proteinExistence type="predicted"/>
<dbReference type="AlphaFoldDB" id="A0A7J6UZ90"/>
<dbReference type="GO" id="GO:0005829">
    <property type="term" value="C:cytosol"/>
    <property type="evidence" value="ECO:0007669"/>
    <property type="project" value="TreeGrafter"/>
</dbReference>
<protein>
    <submittedName>
        <fullName evidence="3">Heat shock protein</fullName>
    </submittedName>
</protein>